<accession>A0A7X0DET7</accession>
<dbReference type="EMBL" id="JACHEJ010000005">
    <property type="protein sequence ID" value="MBB6180484.1"/>
    <property type="molecule type" value="Genomic_DNA"/>
</dbReference>
<comment type="caution">
    <text evidence="1">The sequence shown here is derived from an EMBL/GenBank/DDBJ whole genome shotgun (WGS) entry which is preliminary data.</text>
</comment>
<dbReference type="Gene3D" id="3.40.50.11310">
    <property type="entry name" value="Bacterial phosphonate metabolism protein PhnH"/>
    <property type="match status" value="1"/>
</dbReference>
<evidence type="ECO:0000313" key="1">
    <source>
        <dbReference type="EMBL" id="MBB6180484.1"/>
    </source>
</evidence>
<proteinExistence type="predicted"/>
<dbReference type="GO" id="GO:0019634">
    <property type="term" value="P:organic phosphonate metabolic process"/>
    <property type="evidence" value="ECO:0007669"/>
    <property type="project" value="InterPro"/>
</dbReference>
<keyword evidence="1" id="KW-0808">Transferase</keyword>
<protein>
    <submittedName>
        <fullName evidence="1">Alpha-D-ribose 1-methylphosphonate 5-triphosphate synthase subunit PhnH</fullName>
        <ecNumber evidence="1">2.7.8.37</ecNumber>
    </submittedName>
</protein>
<organism evidence="1 2">
    <name type="scientific">Pseudorhizobium flavum</name>
    <dbReference type="NCBI Taxonomy" id="1335061"/>
    <lineage>
        <taxon>Bacteria</taxon>
        <taxon>Pseudomonadati</taxon>
        <taxon>Pseudomonadota</taxon>
        <taxon>Alphaproteobacteria</taxon>
        <taxon>Hyphomicrobiales</taxon>
        <taxon>Rhizobiaceae</taxon>
        <taxon>Rhizobium/Agrobacterium group</taxon>
        <taxon>Pseudorhizobium</taxon>
    </lineage>
</organism>
<keyword evidence="2" id="KW-1185">Reference proteome</keyword>
<dbReference type="RefSeq" id="WP_077548538.1">
    <property type="nucleotide sequence ID" value="NZ_JACHEJ010000005.1"/>
</dbReference>
<dbReference type="NCBIfam" id="TIGR03292">
    <property type="entry name" value="PhnH_redo"/>
    <property type="match status" value="1"/>
</dbReference>
<dbReference type="InterPro" id="IPR008772">
    <property type="entry name" value="Phosphonate_metab_PhnH"/>
</dbReference>
<dbReference type="EC" id="2.7.8.37" evidence="1"/>
<dbReference type="SUPFAM" id="SSF159709">
    <property type="entry name" value="PhnH-like"/>
    <property type="match status" value="1"/>
</dbReference>
<dbReference type="AlphaFoldDB" id="A0A7X0DET7"/>
<name>A0A7X0DET7_9HYPH</name>
<reference evidence="1 2" key="1">
    <citation type="submission" date="2020-08" db="EMBL/GenBank/DDBJ databases">
        <title>Genomic Encyclopedia of Type Strains, Phase IV (KMG-IV): sequencing the most valuable type-strain genomes for metagenomic binning, comparative biology and taxonomic classification.</title>
        <authorList>
            <person name="Goeker M."/>
        </authorList>
    </citation>
    <scope>NUCLEOTIDE SEQUENCE [LARGE SCALE GENOMIC DNA]</scope>
    <source>
        <strain evidence="1 2">DSM 102134</strain>
    </source>
</reference>
<dbReference type="Pfam" id="PF05845">
    <property type="entry name" value="PhnH"/>
    <property type="match status" value="1"/>
</dbReference>
<dbReference type="InterPro" id="IPR038058">
    <property type="entry name" value="PhnH-like_sp"/>
</dbReference>
<dbReference type="GO" id="GO:0061693">
    <property type="term" value="F:alpha-D-ribose 1-methylphosphonate 5-triphosphate synthase activity"/>
    <property type="evidence" value="ECO:0007669"/>
    <property type="project" value="UniProtKB-EC"/>
</dbReference>
<dbReference type="PIRSF" id="PIRSF020680">
    <property type="entry name" value="PhnH"/>
    <property type="match status" value="1"/>
</dbReference>
<evidence type="ECO:0000313" key="2">
    <source>
        <dbReference type="Proteomes" id="UP000535501"/>
    </source>
</evidence>
<gene>
    <name evidence="1" type="ORF">HNQ75_002463</name>
</gene>
<dbReference type="Proteomes" id="UP000535501">
    <property type="component" value="Unassembled WGS sequence"/>
</dbReference>
<sequence length="198" mass="21043">MSMNVQALSGGFSAPVFDSQAVFRSLMDGMARPGTVQSITSEIGQPSPLGKAAGAVALALCDADTPVWLQPCFAKASVADWIGFHTGALLAQEKSEARFVFLQAASGLYYFDIFASGTQEYPDRSATIVIEVSSIGKGSELVLRGPGIKEQRTVSVAGLPDVFDEIWKGNRSIFPRGVDVILTAGDRLLCLPRTTRIG</sequence>